<accession>A0ABD3XA20</accession>
<sequence length="412" mass="47042">MFNDRNNATSFYAVQSRVIHNVVLNTGAVDTHSIEHGFVGIKGIKTENDDTKGLETESDNSKVTETDFVRRFSAGSVSTKGIHSKLTFLADFDNNKHDQTFSCCSCRFCLDNIPPTKAMSRLSGPIHICIPAGKVGVIGEVGPLVKSVVLHAKRTDVFFHILTRGGAVKEIHNLMKDIQNATVKFMYELMPLNQTYIIQENLKINLSISHHSGVWGMSKAYMYKIFKHVKKCIVLDADTAFGTDPVFLWDHFSDHNNQELISMRISQSMTESWQCNAGVMLQDFEKMRNINFSKFYANAAIEQCPLMPLSRTHRFKCGDQALYFGTFKANHTHFYRTLPNSWNLENCHDFNNFTFRHYTDEGGIFFGLLHLNCLIHSENKAFEVFVKKGKYRKLNHYFNYLINTPVERLCSA</sequence>
<comment type="caution">
    <text evidence="1">The sequence shown here is derived from an EMBL/GenBank/DDBJ whole genome shotgun (WGS) entry which is preliminary data.</text>
</comment>
<gene>
    <name evidence="1" type="ORF">ACJMK2_028803</name>
</gene>
<name>A0ABD3XA20_SINWO</name>
<dbReference type="EMBL" id="JBJQND010000003">
    <property type="protein sequence ID" value="KAL3882466.1"/>
    <property type="molecule type" value="Genomic_DNA"/>
</dbReference>
<dbReference type="Pfam" id="PF01501">
    <property type="entry name" value="Glyco_transf_8"/>
    <property type="match status" value="1"/>
</dbReference>
<dbReference type="InterPro" id="IPR002495">
    <property type="entry name" value="Glyco_trans_8"/>
</dbReference>
<dbReference type="SUPFAM" id="SSF53448">
    <property type="entry name" value="Nucleotide-diphospho-sugar transferases"/>
    <property type="match status" value="1"/>
</dbReference>
<protein>
    <submittedName>
        <fullName evidence="1">Uncharacterized protein</fullName>
    </submittedName>
</protein>
<evidence type="ECO:0000313" key="2">
    <source>
        <dbReference type="Proteomes" id="UP001634394"/>
    </source>
</evidence>
<organism evidence="1 2">
    <name type="scientific">Sinanodonta woodiana</name>
    <name type="common">Chinese pond mussel</name>
    <name type="synonym">Anodonta woodiana</name>
    <dbReference type="NCBI Taxonomy" id="1069815"/>
    <lineage>
        <taxon>Eukaryota</taxon>
        <taxon>Metazoa</taxon>
        <taxon>Spiralia</taxon>
        <taxon>Lophotrochozoa</taxon>
        <taxon>Mollusca</taxon>
        <taxon>Bivalvia</taxon>
        <taxon>Autobranchia</taxon>
        <taxon>Heteroconchia</taxon>
        <taxon>Palaeoheterodonta</taxon>
        <taxon>Unionida</taxon>
        <taxon>Unionoidea</taxon>
        <taxon>Unionidae</taxon>
        <taxon>Unioninae</taxon>
        <taxon>Sinanodonta</taxon>
    </lineage>
</organism>
<dbReference type="Proteomes" id="UP001634394">
    <property type="component" value="Unassembled WGS sequence"/>
</dbReference>
<dbReference type="Gene3D" id="3.90.550.10">
    <property type="entry name" value="Spore Coat Polysaccharide Biosynthesis Protein SpsA, Chain A"/>
    <property type="match status" value="1"/>
</dbReference>
<evidence type="ECO:0000313" key="1">
    <source>
        <dbReference type="EMBL" id="KAL3882466.1"/>
    </source>
</evidence>
<proteinExistence type="predicted"/>
<dbReference type="InterPro" id="IPR029044">
    <property type="entry name" value="Nucleotide-diphossugar_trans"/>
</dbReference>
<dbReference type="AlphaFoldDB" id="A0ABD3XA20"/>
<reference evidence="1 2" key="1">
    <citation type="submission" date="2024-11" db="EMBL/GenBank/DDBJ databases">
        <title>Chromosome-level genome assembly of the freshwater bivalve Anodonta woodiana.</title>
        <authorList>
            <person name="Chen X."/>
        </authorList>
    </citation>
    <scope>NUCLEOTIDE SEQUENCE [LARGE SCALE GENOMIC DNA]</scope>
    <source>
        <strain evidence="1">MN2024</strain>
        <tissue evidence="1">Gills</tissue>
    </source>
</reference>
<keyword evidence="2" id="KW-1185">Reference proteome</keyword>